<dbReference type="InterPro" id="IPR025351">
    <property type="entry name" value="Pvc16_N"/>
</dbReference>
<gene>
    <name evidence="3" type="ORF">EV385_3384</name>
</gene>
<evidence type="ECO:0000313" key="4">
    <source>
        <dbReference type="Proteomes" id="UP000292564"/>
    </source>
</evidence>
<name>A0A4Q7ZLR8_9ACTN</name>
<feature type="domain" description="Pvc16 N-terminal" evidence="2">
    <location>
        <begin position="4"/>
        <end position="105"/>
    </location>
</feature>
<dbReference type="EMBL" id="SHKY01000001">
    <property type="protein sequence ID" value="RZU51554.1"/>
    <property type="molecule type" value="Genomic_DNA"/>
</dbReference>
<dbReference type="Pfam" id="PF14065">
    <property type="entry name" value="Pvc16_N"/>
    <property type="match status" value="1"/>
</dbReference>
<keyword evidence="4" id="KW-1185">Reference proteome</keyword>
<protein>
    <submittedName>
        <fullName evidence="3">Uncharacterized protein DUF4255</fullName>
    </submittedName>
</protein>
<dbReference type="Proteomes" id="UP000292564">
    <property type="component" value="Unassembled WGS sequence"/>
</dbReference>
<organism evidence="3 4">
    <name type="scientific">Krasilnikovia cinnamomea</name>
    <dbReference type="NCBI Taxonomy" id="349313"/>
    <lineage>
        <taxon>Bacteria</taxon>
        <taxon>Bacillati</taxon>
        <taxon>Actinomycetota</taxon>
        <taxon>Actinomycetes</taxon>
        <taxon>Micromonosporales</taxon>
        <taxon>Micromonosporaceae</taxon>
        <taxon>Krasilnikovia</taxon>
    </lineage>
</organism>
<comment type="caution">
    <text evidence="3">The sequence shown here is derived from an EMBL/GenBank/DDBJ whole genome shotgun (WGS) entry which is preliminary data.</text>
</comment>
<evidence type="ECO:0000259" key="2">
    <source>
        <dbReference type="Pfam" id="PF14065"/>
    </source>
</evidence>
<sequence length="208" mass="22137">MIADVNQALRGLLTPLLPDACEVRFGVPAPPGVETGPDRPALVWFLAGVREDEKAAETDWEDLRDAEGRVVARRPPVRRFDLHYLVTAEAADPAVEAALFDAVLIAIDPGRRVAPELLGEAMAGRPVTLRLGEHSYPAQPVRTTLSVVASAPLVLPPVTDIAGPADNIRLGVAPPGRPAPAPERGRRSGRWSSAIIDEEPPDPGRADA</sequence>
<feature type="region of interest" description="Disordered" evidence="1">
    <location>
        <begin position="165"/>
        <end position="208"/>
    </location>
</feature>
<accession>A0A4Q7ZLR8</accession>
<proteinExistence type="predicted"/>
<dbReference type="AlphaFoldDB" id="A0A4Q7ZLR8"/>
<evidence type="ECO:0000256" key="1">
    <source>
        <dbReference type="SAM" id="MobiDB-lite"/>
    </source>
</evidence>
<reference evidence="3 4" key="1">
    <citation type="submission" date="2019-02" db="EMBL/GenBank/DDBJ databases">
        <title>Sequencing the genomes of 1000 actinobacteria strains.</title>
        <authorList>
            <person name="Klenk H.-P."/>
        </authorList>
    </citation>
    <scope>NUCLEOTIDE SEQUENCE [LARGE SCALE GENOMIC DNA]</scope>
    <source>
        <strain evidence="3 4">DSM 45162</strain>
    </source>
</reference>
<dbReference type="RefSeq" id="WP_165449514.1">
    <property type="nucleotide sequence ID" value="NZ_SHKY01000001.1"/>
</dbReference>
<evidence type="ECO:0000313" key="3">
    <source>
        <dbReference type="EMBL" id="RZU51554.1"/>
    </source>
</evidence>